<dbReference type="Pfam" id="PF02325">
    <property type="entry name" value="CCB3_YggT"/>
    <property type="match status" value="1"/>
</dbReference>
<evidence type="ECO:0000313" key="3">
    <source>
        <dbReference type="EMBL" id="KAK9824723.1"/>
    </source>
</evidence>
<dbReference type="GO" id="GO:0016020">
    <property type="term" value="C:membrane"/>
    <property type="evidence" value="ECO:0007669"/>
    <property type="project" value="InterPro"/>
</dbReference>
<name>A0AAW1QTG1_9CHLO</name>
<accession>A0AAW1QTG1</accession>
<reference evidence="3 4" key="1">
    <citation type="journal article" date="2024" name="Nat. Commun.">
        <title>Phylogenomics reveals the evolutionary origins of lichenization in chlorophyte algae.</title>
        <authorList>
            <person name="Puginier C."/>
            <person name="Libourel C."/>
            <person name="Otte J."/>
            <person name="Skaloud P."/>
            <person name="Haon M."/>
            <person name="Grisel S."/>
            <person name="Petersen M."/>
            <person name="Berrin J.G."/>
            <person name="Delaux P.M."/>
            <person name="Dal Grande F."/>
            <person name="Keller J."/>
        </authorList>
    </citation>
    <scope>NUCLEOTIDE SEQUENCE [LARGE SCALE GENOMIC DNA]</scope>
    <source>
        <strain evidence="3 4">SAG 2145</strain>
    </source>
</reference>
<evidence type="ECO:0000256" key="2">
    <source>
        <dbReference type="SAM" id="Phobius"/>
    </source>
</evidence>
<keyword evidence="2" id="KW-1133">Transmembrane helix</keyword>
<keyword evidence="2" id="KW-0812">Transmembrane</keyword>
<feature type="transmembrane region" description="Helical" evidence="2">
    <location>
        <begin position="113"/>
        <end position="131"/>
    </location>
</feature>
<proteinExistence type="predicted"/>
<organism evidence="3 4">
    <name type="scientific">Apatococcus lobatus</name>
    <dbReference type="NCBI Taxonomy" id="904363"/>
    <lineage>
        <taxon>Eukaryota</taxon>
        <taxon>Viridiplantae</taxon>
        <taxon>Chlorophyta</taxon>
        <taxon>core chlorophytes</taxon>
        <taxon>Trebouxiophyceae</taxon>
        <taxon>Chlorellales</taxon>
        <taxon>Chlorellaceae</taxon>
        <taxon>Apatococcus</taxon>
    </lineage>
</organism>
<dbReference type="InterPro" id="IPR003425">
    <property type="entry name" value="CCB3/YggT"/>
</dbReference>
<evidence type="ECO:0000313" key="4">
    <source>
        <dbReference type="Proteomes" id="UP001438707"/>
    </source>
</evidence>
<keyword evidence="2" id="KW-0472">Membrane</keyword>
<keyword evidence="4" id="KW-1185">Reference proteome</keyword>
<dbReference type="AlphaFoldDB" id="A0AAW1QTG1"/>
<sequence length="218" mass="23866">MGSHMSSIGRLGLSGTTARPNHPVRYSRPVRPLRQQRAAARPCCCSGAAALPQPPAAPSLAARCAAAASAFWQHQLARLGCHLHDIMHLSKAPVDAEAFNANIKSNVKSMRRLAVIAPFATAAYGNLFVVLSNAVSSFIQIYLLLLFGRVLLGWFPQVNWERQPLLALQQVTDPYLNLWRNLVPPLLGTIDLTPLFGFLILQFLEGALSINDDDNDYL</sequence>
<dbReference type="EMBL" id="JALJOS010000028">
    <property type="protein sequence ID" value="KAK9824723.1"/>
    <property type="molecule type" value="Genomic_DNA"/>
</dbReference>
<dbReference type="PANTHER" id="PTHR33219:SF14">
    <property type="entry name" value="PROTEIN COFACTOR ASSEMBLY OF COMPLEX C SUBUNIT B CCB3, CHLOROPLASTIC-RELATED"/>
    <property type="match status" value="1"/>
</dbReference>
<evidence type="ECO:0000256" key="1">
    <source>
        <dbReference type="SAM" id="MobiDB-lite"/>
    </source>
</evidence>
<dbReference type="Proteomes" id="UP001438707">
    <property type="component" value="Unassembled WGS sequence"/>
</dbReference>
<dbReference type="PANTHER" id="PTHR33219">
    <property type="entry name" value="YLMG HOMOLOG PROTEIN 2, CHLOROPLASTIC"/>
    <property type="match status" value="1"/>
</dbReference>
<feature type="region of interest" description="Disordered" evidence="1">
    <location>
        <begin position="1"/>
        <end position="31"/>
    </location>
</feature>
<feature type="transmembrane region" description="Helical" evidence="2">
    <location>
        <begin position="137"/>
        <end position="155"/>
    </location>
</feature>
<comment type="caution">
    <text evidence="3">The sequence shown here is derived from an EMBL/GenBank/DDBJ whole genome shotgun (WGS) entry which is preliminary data.</text>
</comment>
<gene>
    <name evidence="3" type="ORF">WJX74_001156</name>
</gene>
<protein>
    <submittedName>
        <fullName evidence="3">Uncharacterized protein</fullName>
    </submittedName>
</protein>